<dbReference type="EMBL" id="NQVE01000015">
    <property type="protein sequence ID" value="RAL54145.1"/>
    <property type="molecule type" value="Genomic_DNA"/>
</dbReference>
<organism evidence="2 3">
    <name type="scientific">Cuscuta australis</name>
    <dbReference type="NCBI Taxonomy" id="267555"/>
    <lineage>
        <taxon>Eukaryota</taxon>
        <taxon>Viridiplantae</taxon>
        <taxon>Streptophyta</taxon>
        <taxon>Embryophyta</taxon>
        <taxon>Tracheophyta</taxon>
        <taxon>Spermatophyta</taxon>
        <taxon>Magnoliopsida</taxon>
        <taxon>eudicotyledons</taxon>
        <taxon>Gunneridae</taxon>
        <taxon>Pentapetalae</taxon>
        <taxon>asterids</taxon>
        <taxon>lamiids</taxon>
        <taxon>Solanales</taxon>
        <taxon>Convolvulaceae</taxon>
        <taxon>Cuscuteae</taxon>
        <taxon>Cuscuta</taxon>
        <taxon>Cuscuta subgen. Grammica</taxon>
        <taxon>Cuscuta sect. Cleistogrammica</taxon>
    </lineage>
</organism>
<feature type="region of interest" description="Disordered" evidence="1">
    <location>
        <begin position="15"/>
        <end position="43"/>
    </location>
</feature>
<dbReference type="Proteomes" id="UP000249390">
    <property type="component" value="Unassembled WGS sequence"/>
</dbReference>
<dbReference type="AlphaFoldDB" id="A0A328E7X4"/>
<proteinExistence type="predicted"/>
<name>A0A328E7X4_9ASTE</name>
<protein>
    <submittedName>
        <fullName evidence="2">Uncharacterized protein</fullName>
    </submittedName>
</protein>
<evidence type="ECO:0000313" key="2">
    <source>
        <dbReference type="EMBL" id="RAL54145.1"/>
    </source>
</evidence>
<evidence type="ECO:0000313" key="3">
    <source>
        <dbReference type="Proteomes" id="UP000249390"/>
    </source>
</evidence>
<accession>A0A328E7X4</accession>
<gene>
    <name evidence="2" type="ORF">DM860_004616</name>
</gene>
<sequence>MPHLTRSVLFFDEDYDNNSSSSEDINNDDDHEMSGEESDDDSYSELSMRVMRRIVTSVAKTLKRVRAIPREEWPKDESGRWILRCVGNGWVSSQPVVDALNDAIMSSYRDAWPSWTLVPEDVKARWWDFLKERCTWNPIRADTMKKIGNTRDQSVFLVCFAMQELRTKGQIGVEKLLEMT</sequence>
<keyword evidence="3" id="KW-1185">Reference proteome</keyword>
<reference evidence="2 3" key="1">
    <citation type="submission" date="2018-06" db="EMBL/GenBank/DDBJ databases">
        <title>The Genome of Cuscuta australis (Dodder) Provides Insight into the Evolution of Plant Parasitism.</title>
        <authorList>
            <person name="Liu H."/>
        </authorList>
    </citation>
    <scope>NUCLEOTIDE SEQUENCE [LARGE SCALE GENOMIC DNA]</scope>
    <source>
        <strain evidence="3">cv. Yunnan</strain>
        <tissue evidence="2">Vines</tissue>
    </source>
</reference>
<evidence type="ECO:0000256" key="1">
    <source>
        <dbReference type="SAM" id="MobiDB-lite"/>
    </source>
</evidence>
<comment type="caution">
    <text evidence="2">The sequence shown here is derived from an EMBL/GenBank/DDBJ whole genome shotgun (WGS) entry which is preliminary data.</text>
</comment>
<feature type="compositionally biased region" description="Acidic residues" evidence="1">
    <location>
        <begin position="25"/>
        <end position="43"/>
    </location>
</feature>